<keyword evidence="4" id="KW-1185">Reference proteome</keyword>
<organism evidence="3 4">
    <name type="scientific">Gonium pectorale</name>
    <name type="common">Green alga</name>
    <dbReference type="NCBI Taxonomy" id="33097"/>
    <lineage>
        <taxon>Eukaryota</taxon>
        <taxon>Viridiplantae</taxon>
        <taxon>Chlorophyta</taxon>
        <taxon>core chlorophytes</taxon>
        <taxon>Chlorophyceae</taxon>
        <taxon>CS clade</taxon>
        <taxon>Chlamydomonadales</taxon>
        <taxon>Volvocaceae</taxon>
        <taxon>Gonium</taxon>
    </lineage>
</organism>
<feature type="region of interest" description="Disordered" evidence="2">
    <location>
        <begin position="478"/>
        <end position="505"/>
    </location>
</feature>
<feature type="compositionally biased region" description="Gly residues" evidence="2">
    <location>
        <begin position="72"/>
        <end position="81"/>
    </location>
</feature>
<feature type="compositionally biased region" description="Acidic residues" evidence="2">
    <location>
        <begin position="626"/>
        <end position="653"/>
    </location>
</feature>
<sequence>MSKGDVEAIHVLIQVLQDWKDWDAASTLLENATKGTRQGVQEAAAQEPQQAWRGPDKTVRKARKAELQRSAAGGGGNGQGAQGMMVEEEVLEGQDGDAIAPAAVLPTAASTQAAEDKEDEGIISLSPAVGARKNLLGSLVGAQLPTTTLAIRTGLLCPALAPRIAAALPHLTELVLHGPHALTSFLGLPQEVSAPGSHSACTTSQEVASGLAALLGRTPCGGGSALLPHLRALRLERFPVRADCSLRPDVWDALQGCSQLRKLAAPGRGYSPQLGLLTQLRSLELSGGGGCAPGGLPPGLTTLRIATDLCSGPTRRRQSLGDFAALRSLRRLSLPSYELEFTGAEDLPALTYLEALGLRAAPGDEEGQRVPPAAADGDGAAAADMIFRRRLPPALAELVLHGRDRSQGIGAGMLAALDPPAGLATIRVPAALLVDGSLVREGHDGGGGAVRQLAPRGEAALIAAFWCLGGRVEWLPPEPDPPLSAAGTEPADAAVTHEEAEAGTGAEPAQALWLRFGGSAGRPVSAAQLPQGHGLWLTALGLVRPALTGLLLEGVALSGADLQALALGCPSLRSLGLATCELHPFSLLELAAMPHLSLLRLGVGNWLTLPASAEEGEQGGAHVQEEGEGEAGADSEGEGCEDEGEEWEEGEEEEWEAWGEVQAGDAFLLDTGYLMERQHDTPALGQLPAALATLCHAAARLDKVLLGVEGVRRPDRQRHGGLYRLLEETAALLGWAELPPGRVALMPDRWPA</sequence>
<reference evidence="4" key="1">
    <citation type="journal article" date="2016" name="Nat. Commun.">
        <title>The Gonium pectorale genome demonstrates co-option of cell cycle regulation during the evolution of multicellularity.</title>
        <authorList>
            <person name="Hanschen E.R."/>
            <person name="Marriage T.N."/>
            <person name="Ferris P.J."/>
            <person name="Hamaji T."/>
            <person name="Toyoda A."/>
            <person name="Fujiyama A."/>
            <person name="Neme R."/>
            <person name="Noguchi H."/>
            <person name="Minakuchi Y."/>
            <person name="Suzuki M."/>
            <person name="Kawai-Toyooka H."/>
            <person name="Smith D.R."/>
            <person name="Sparks H."/>
            <person name="Anderson J."/>
            <person name="Bakaric R."/>
            <person name="Luria V."/>
            <person name="Karger A."/>
            <person name="Kirschner M.W."/>
            <person name="Durand P.M."/>
            <person name="Michod R.E."/>
            <person name="Nozaki H."/>
            <person name="Olson B.J."/>
        </authorList>
    </citation>
    <scope>NUCLEOTIDE SEQUENCE [LARGE SCALE GENOMIC DNA]</scope>
    <source>
        <strain evidence="4">NIES-2863</strain>
    </source>
</reference>
<feature type="region of interest" description="Disordered" evidence="2">
    <location>
        <begin position="39"/>
        <end position="81"/>
    </location>
</feature>
<dbReference type="InterPro" id="IPR032675">
    <property type="entry name" value="LRR_dom_sf"/>
</dbReference>
<dbReference type="EMBL" id="LSYV01000003">
    <property type="protein sequence ID" value="KXZ56041.1"/>
    <property type="molecule type" value="Genomic_DNA"/>
</dbReference>
<comment type="subcellular location">
    <subcellularLocation>
        <location evidence="1">Cytoplasm</location>
        <location evidence="1">Cytoskeleton</location>
        <location evidence="1">Cilium axoneme</location>
    </subcellularLocation>
</comment>
<dbReference type="SUPFAM" id="SSF52047">
    <property type="entry name" value="RNI-like"/>
    <property type="match status" value="1"/>
</dbReference>
<feature type="compositionally biased region" description="Basic and acidic residues" evidence="2">
    <location>
        <begin position="54"/>
        <end position="67"/>
    </location>
</feature>
<evidence type="ECO:0000313" key="3">
    <source>
        <dbReference type="EMBL" id="KXZ56041.1"/>
    </source>
</evidence>
<evidence type="ECO:0000256" key="1">
    <source>
        <dbReference type="ARBA" id="ARBA00004430"/>
    </source>
</evidence>
<accession>A0A150H1R9</accession>
<feature type="compositionally biased region" description="Low complexity" evidence="2">
    <location>
        <begin position="41"/>
        <end position="51"/>
    </location>
</feature>
<gene>
    <name evidence="3" type="ORF">GPECTOR_2g1593</name>
</gene>
<name>A0A150H1R9_GONPE</name>
<comment type="caution">
    <text evidence="3">The sequence shown here is derived from an EMBL/GenBank/DDBJ whole genome shotgun (WGS) entry which is preliminary data.</text>
</comment>
<dbReference type="Gene3D" id="3.80.10.10">
    <property type="entry name" value="Ribonuclease Inhibitor"/>
    <property type="match status" value="1"/>
</dbReference>
<dbReference type="Proteomes" id="UP000075714">
    <property type="component" value="Unassembled WGS sequence"/>
</dbReference>
<protein>
    <submittedName>
        <fullName evidence="3">Uncharacterized protein</fullName>
    </submittedName>
</protein>
<dbReference type="AlphaFoldDB" id="A0A150H1R9"/>
<proteinExistence type="predicted"/>
<evidence type="ECO:0000256" key="2">
    <source>
        <dbReference type="SAM" id="MobiDB-lite"/>
    </source>
</evidence>
<dbReference type="GO" id="GO:0005930">
    <property type="term" value="C:axoneme"/>
    <property type="evidence" value="ECO:0007669"/>
    <property type="project" value="UniProtKB-SubCell"/>
</dbReference>
<evidence type="ECO:0000313" key="4">
    <source>
        <dbReference type="Proteomes" id="UP000075714"/>
    </source>
</evidence>
<feature type="region of interest" description="Disordered" evidence="2">
    <location>
        <begin position="614"/>
        <end position="653"/>
    </location>
</feature>